<accession>A0A0L0C1B3</accession>
<evidence type="ECO:0000313" key="3">
    <source>
        <dbReference type="Proteomes" id="UP000037069"/>
    </source>
</evidence>
<proteinExistence type="predicted"/>
<dbReference type="AlphaFoldDB" id="A0A0L0C1B3"/>
<organism evidence="2 3">
    <name type="scientific">Lucilia cuprina</name>
    <name type="common">Green bottle fly</name>
    <name type="synonym">Australian sheep blowfly</name>
    <dbReference type="NCBI Taxonomy" id="7375"/>
    <lineage>
        <taxon>Eukaryota</taxon>
        <taxon>Metazoa</taxon>
        <taxon>Ecdysozoa</taxon>
        <taxon>Arthropoda</taxon>
        <taxon>Hexapoda</taxon>
        <taxon>Insecta</taxon>
        <taxon>Pterygota</taxon>
        <taxon>Neoptera</taxon>
        <taxon>Endopterygota</taxon>
        <taxon>Diptera</taxon>
        <taxon>Brachycera</taxon>
        <taxon>Muscomorpha</taxon>
        <taxon>Oestroidea</taxon>
        <taxon>Calliphoridae</taxon>
        <taxon>Luciliinae</taxon>
        <taxon>Lucilia</taxon>
    </lineage>
</organism>
<dbReference type="Proteomes" id="UP000037069">
    <property type="component" value="Unassembled WGS sequence"/>
</dbReference>
<comment type="caution">
    <text evidence="2">The sequence shown here is derived from an EMBL/GenBank/DDBJ whole genome shotgun (WGS) entry which is preliminary data.</text>
</comment>
<feature type="region of interest" description="Disordered" evidence="1">
    <location>
        <begin position="73"/>
        <end position="112"/>
    </location>
</feature>
<name>A0A0L0C1B3_LUCCU</name>
<dbReference type="EMBL" id="JRES01001039">
    <property type="protein sequence ID" value="KNC26036.1"/>
    <property type="molecule type" value="Genomic_DNA"/>
</dbReference>
<gene>
    <name evidence="2" type="ORF">FF38_10757</name>
</gene>
<sequence>MKIFKVPNIVSSCTKNKRVANIVHPIKIFLTELKYKRFIVTSFLIEVTIQIEEEKSHLLEEEKSHLLEEEKSHLLEEEKSHLLASSRRREISSSRRREISSSRRREISSSRG</sequence>
<reference evidence="2 3" key="1">
    <citation type="journal article" date="2015" name="Nat. Commun.">
        <title>Lucilia cuprina genome unlocks parasitic fly biology to underpin future interventions.</title>
        <authorList>
            <person name="Anstead C.A."/>
            <person name="Korhonen P.K."/>
            <person name="Young N.D."/>
            <person name="Hall R.S."/>
            <person name="Jex A.R."/>
            <person name="Murali S.C."/>
            <person name="Hughes D.S."/>
            <person name="Lee S.F."/>
            <person name="Perry T."/>
            <person name="Stroehlein A.J."/>
            <person name="Ansell B.R."/>
            <person name="Breugelmans B."/>
            <person name="Hofmann A."/>
            <person name="Qu J."/>
            <person name="Dugan S."/>
            <person name="Lee S.L."/>
            <person name="Chao H."/>
            <person name="Dinh H."/>
            <person name="Han Y."/>
            <person name="Doddapaneni H.V."/>
            <person name="Worley K.C."/>
            <person name="Muzny D.M."/>
            <person name="Ioannidis P."/>
            <person name="Waterhouse R.M."/>
            <person name="Zdobnov E.M."/>
            <person name="James P.J."/>
            <person name="Bagnall N.H."/>
            <person name="Kotze A.C."/>
            <person name="Gibbs R.A."/>
            <person name="Richards S."/>
            <person name="Batterham P."/>
            <person name="Gasser R.B."/>
        </authorList>
    </citation>
    <scope>NUCLEOTIDE SEQUENCE [LARGE SCALE GENOMIC DNA]</scope>
    <source>
        <strain evidence="2 3">LS</strain>
        <tissue evidence="2">Full body</tissue>
    </source>
</reference>
<evidence type="ECO:0000313" key="2">
    <source>
        <dbReference type="EMBL" id="KNC26036.1"/>
    </source>
</evidence>
<evidence type="ECO:0000256" key="1">
    <source>
        <dbReference type="SAM" id="MobiDB-lite"/>
    </source>
</evidence>
<protein>
    <submittedName>
        <fullName evidence="2">Uncharacterized protein</fullName>
    </submittedName>
</protein>
<keyword evidence="3" id="KW-1185">Reference proteome</keyword>